<reference evidence="5 6" key="1">
    <citation type="submission" date="2020-10" db="EMBL/GenBank/DDBJ databases">
        <title>Phylogeny of dyella-like bacteria.</title>
        <authorList>
            <person name="Fu J."/>
        </authorList>
    </citation>
    <scope>NUCLEOTIDE SEQUENCE [LARGE SCALE GENOMIC DNA]</scope>
    <source>
        <strain evidence="5 6">DHG40</strain>
    </source>
</reference>
<dbReference type="EMBL" id="JADIKI010000023">
    <property type="protein sequence ID" value="MFK2855918.1"/>
    <property type="molecule type" value="Genomic_DNA"/>
</dbReference>
<feature type="domain" description="HTH araC/xylS-type" evidence="4">
    <location>
        <begin position="195"/>
        <end position="296"/>
    </location>
</feature>
<keyword evidence="1" id="KW-0805">Transcription regulation</keyword>
<dbReference type="PROSITE" id="PS01124">
    <property type="entry name" value="HTH_ARAC_FAMILY_2"/>
    <property type="match status" value="1"/>
</dbReference>
<dbReference type="PANTHER" id="PTHR46796">
    <property type="entry name" value="HTH-TYPE TRANSCRIPTIONAL ACTIVATOR RHAS-RELATED"/>
    <property type="match status" value="1"/>
</dbReference>
<protein>
    <submittedName>
        <fullName evidence="5">AraC family transcriptional regulator</fullName>
    </submittedName>
</protein>
<evidence type="ECO:0000313" key="5">
    <source>
        <dbReference type="EMBL" id="MFK2855918.1"/>
    </source>
</evidence>
<keyword evidence="3" id="KW-0804">Transcription</keyword>
<proteinExistence type="predicted"/>
<dbReference type="SUPFAM" id="SSF51182">
    <property type="entry name" value="RmlC-like cupins"/>
    <property type="match status" value="1"/>
</dbReference>
<dbReference type="SUPFAM" id="SSF46689">
    <property type="entry name" value="Homeodomain-like"/>
    <property type="match status" value="2"/>
</dbReference>
<dbReference type="InterPro" id="IPR018060">
    <property type="entry name" value="HTH_AraC"/>
</dbReference>
<dbReference type="Pfam" id="PF12852">
    <property type="entry name" value="Cupin_6"/>
    <property type="match status" value="1"/>
</dbReference>
<dbReference type="PANTHER" id="PTHR46796:SF7">
    <property type="entry name" value="ARAC FAMILY TRANSCRIPTIONAL REGULATOR"/>
    <property type="match status" value="1"/>
</dbReference>
<dbReference type="SMART" id="SM00342">
    <property type="entry name" value="HTH_ARAC"/>
    <property type="match status" value="1"/>
</dbReference>
<sequence length="319" mass="35182">MYIEHPSALAGQSHPPRLEPALESLLSQSMLRVDVMDELYHCGSRFIDEPRSAFGVFHLIGTGQCEVEGDALDETLLLEPGDLVVFPHGDPHQLRAAPNGDARTTRMICGELHFSSHSQHPLKHVLPACFVVRAAQADALFRNLSAMMLDVVSVATPGRQVLLNKLADTLFTLAVCDYAQRHGDHRGLFTALADARICKVLQAVHERPGYPWTMQAMASLACMSRSAFAERFVQLMKMPPMQYVTQWRVNVAERLLRDRQLSVATIAEQLGYSSEAAFRRLFKRVSGICPGRIRAAGSTCHGIRLADTQAARPSLLSAA</sequence>
<evidence type="ECO:0000313" key="6">
    <source>
        <dbReference type="Proteomes" id="UP001620409"/>
    </source>
</evidence>
<dbReference type="InterPro" id="IPR011051">
    <property type="entry name" value="RmlC_Cupin_sf"/>
</dbReference>
<dbReference type="RefSeq" id="WP_380013656.1">
    <property type="nucleotide sequence ID" value="NZ_JADIKI010000023.1"/>
</dbReference>
<name>A0ABW8IL58_9GAMM</name>
<evidence type="ECO:0000256" key="1">
    <source>
        <dbReference type="ARBA" id="ARBA00023015"/>
    </source>
</evidence>
<keyword evidence="2" id="KW-0238">DNA-binding</keyword>
<dbReference type="Proteomes" id="UP001620409">
    <property type="component" value="Unassembled WGS sequence"/>
</dbReference>
<dbReference type="Pfam" id="PF12833">
    <property type="entry name" value="HTH_18"/>
    <property type="match status" value="1"/>
</dbReference>
<evidence type="ECO:0000256" key="2">
    <source>
        <dbReference type="ARBA" id="ARBA00023125"/>
    </source>
</evidence>
<evidence type="ECO:0000259" key="4">
    <source>
        <dbReference type="PROSITE" id="PS01124"/>
    </source>
</evidence>
<dbReference type="InterPro" id="IPR009057">
    <property type="entry name" value="Homeodomain-like_sf"/>
</dbReference>
<accession>A0ABW8IL58</accession>
<comment type="caution">
    <text evidence="5">The sequence shown here is derived from an EMBL/GenBank/DDBJ whole genome shotgun (WGS) entry which is preliminary data.</text>
</comment>
<evidence type="ECO:0000256" key="3">
    <source>
        <dbReference type="ARBA" id="ARBA00023163"/>
    </source>
</evidence>
<dbReference type="Gene3D" id="1.10.10.60">
    <property type="entry name" value="Homeodomain-like"/>
    <property type="match status" value="2"/>
</dbReference>
<dbReference type="InterPro" id="IPR050204">
    <property type="entry name" value="AraC_XylS_family_regulators"/>
</dbReference>
<gene>
    <name evidence="5" type="ORF">ISP18_15045</name>
</gene>
<organism evidence="5 6">
    <name type="scientific">Dyella humi</name>
    <dbReference type="NCBI Taxonomy" id="1770547"/>
    <lineage>
        <taxon>Bacteria</taxon>
        <taxon>Pseudomonadati</taxon>
        <taxon>Pseudomonadota</taxon>
        <taxon>Gammaproteobacteria</taxon>
        <taxon>Lysobacterales</taxon>
        <taxon>Rhodanobacteraceae</taxon>
        <taxon>Dyella</taxon>
    </lineage>
</organism>
<keyword evidence="6" id="KW-1185">Reference proteome</keyword>
<dbReference type="Gene3D" id="2.60.120.10">
    <property type="entry name" value="Jelly Rolls"/>
    <property type="match status" value="1"/>
</dbReference>
<dbReference type="InterPro" id="IPR014710">
    <property type="entry name" value="RmlC-like_jellyroll"/>
</dbReference>
<dbReference type="InterPro" id="IPR032783">
    <property type="entry name" value="AraC_lig"/>
</dbReference>